<dbReference type="CDD" id="cd00063">
    <property type="entry name" value="FN3"/>
    <property type="match status" value="1"/>
</dbReference>
<reference evidence="3 4" key="1">
    <citation type="submission" date="2014-04" db="EMBL/GenBank/DDBJ databases">
        <title>Genome evolution of avian class.</title>
        <authorList>
            <person name="Zhang G."/>
            <person name="Li C."/>
        </authorList>
    </citation>
    <scope>NUCLEOTIDE SEQUENCE [LARGE SCALE GENOMIC DNA]</scope>
    <source>
        <strain evidence="3">BGI_N322</strain>
    </source>
</reference>
<organism evidence="3 4">
    <name type="scientific">Cariama cristata</name>
    <name type="common">Red-legged seriema</name>
    <dbReference type="NCBI Taxonomy" id="54380"/>
    <lineage>
        <taxon>Eukaryota</taxon>
        <taxon>Metazoa</taxon>
        <taxon>Chordata</taxon>
        <taxon>Craniata</taxon>
        <taxon>Vertebrata</taxon>
        <taxon>Euteleostomi</taxon>
        <taxon>Archelosauria</taxon>
        <taxon>Archosauria</taxon>
        <taxon>Dinosauria</taxon>
        <taxon>Saurischia</taxon>
        <taxon>Theropoda</taxon>
        <taxon>Coelurosauria</taxon>
        <taxon>Aves</taxon>
        <taxon>Neognathae</taxon>
        <taxon>Neoaves</taxon>
        <taxon>Telluraves</taxon>
        <taxon>Australaves</taxon>
        <taxon>Cariamiformes</taxon>
        <taxon>Cariamidae</taxon>
        <taxon>Cariama</taxon>
    </lineage>
</organism>
<dbReference type="InterPro" id="IPR036116">
    <property type="entry name" value="FN3_sf"/>
</dbReference>
<dbReference type="PANTHER" id="PTHR14537">
    <property type="entry name" value="FIBRONECTIN TYPE III DOMAIN-CONTAINING PROTEIN 11"/>
    <property type="match status" value="1"/>
</dbReference>
<dbReference type="SUPFAM" id="SSF49265">
    <property type="entry name" value="Fibronectin type III"/>
    <property type="match status" value="1"/>
</dbReference>
<dbReference type="InterPro" id="IPR049231">
    <property type="entry name" value="DUF5581_N"/>
</dbReference>
<sequence>SFGIMAAILNEFENSLESTAHMEEQQDNASWALYLERRSLVLQFLRSSLSLHQLQHYQNKADLLKKCCFYLGVEPKYMNVTDENHVMHRTDILQLIDPCKLQRMKELGKKQTEIQLSLLTELLEQLERGRAELSHYVETWDMATFLSQWHLITQRLSELSELSKTVISLQVPGELYVQQSLVSHALLRGTRLPNIRLSLYTKMPLIFNRNKSFAYKDWVRLQWFTNNKEPHFEQYELHCKLLTDGVGYSRIQEVTSNICIVQGLQPGRSYQFTIRRSYTRTFVFANWHDSIILKTQANTVEDAESSA</sequence>
<accession>A0A091MKB7</accession>
<proteinExistence type="predicted"/>
<dbReference type="InterPro" id="IPR003961">
    <property type="entry name" value="FN3_dom"/>
</dbReference>
<feature type="domain" description="DUF5581" evidence="1">
    <location>
        <begin position="202"/>
        <end position="302"/>
    </location>
</feature>
<protein>
    <submittedName>
        <fullName evidence="3">Uncharacterized protein C20orf195</fullName>
    </submittedName>
</protein>
<gene>
    <name evidence="3" type="ORF">N322_08148</name>
</gene>
<dbReference type="InterPro" id="IPR039581">
    <property type="entry name" value="FNDC11"/>
</dbReference>
<evidence type="ECO:0000259" key="1">
    <source>
        <dbReference type="Pfam" id="PF17744"/>
    </source>
</evidence>
<keyword evidence="4" id="KW-1185">Reference proteome</keyword>
<feature type="non-terminal residue" evidence="3">
    <location>
        <position position="307"/>
    </location>
</feature>
<evidence type="ECO:0000259" key="2">
    <source>
        <dbReference type="Pfam" id="PF20996"/>
    </source>
</evidence>
<name>A0A091MKB7_CARIC</name>
<dbReference type="Proteomes" id="UP000054116">
    <property type="component" value="Unassembled WGS sequence"/>
</dbReference>
<feature type="domain" description="DUF5581" evidence="2">
    <location>
        <begin position="28"/>
        <end position="197"/>
    </location>
</feature>
<dbReference type="EMBL" id="KK507934">
    <property type="protein sequence ID" value="KFP62005.1"/>
    <property type="molecule type" value="Genomic_DNA"/>
</dbReference>
<dbReference type="Pfam" id="PF20996">
    <property type="entry name" value="DUF5581_N"/>
    <property type="match status" value="1"/>
</dbReference>
<evidence type="ECO:0000313" key="4">
    <source>
        <dbReference type="Proteomes" id="UP000054116"/>
    </source>
</evidence>
<dbReference type="AlphaFoldDB" id="A0A091MKB7"/>
<dbReference type="InterPro" id="IPR048317">
    <property type="entry name" value="DUF5581_C"/>
</dbReference>
<evidence type="ECO:0000313" key="3">
    <source>
        <dbReference type="EMBL" id="KFP62005.1"/>
    </source>
</evidence>
<feature type="non-terminal residue" evidence="3">
    <location>
        <position position="1"/>
    </location>
</feature>
<dbReference type="Pfam" id="PF17744">
    <property type="entry name" value="DUF5581"/>
    <property type="match status" value="1"/>
</dbReference>